<dbReference type="GO" id="GO:0016787">
    <property type="term" value="F:hydrolase activity"/>
    <property type="evidence" value="ECO:0007669"/>
    <property type="project" value="UniProtKB-KW"/>
</dbReference>
<dbReference type="EMBL" id="ML732269">
    <property type="protein sequence ID" value="KAB8071551.1"/>
    <property type="molecule type" value="Genomic_DNA"/>
</dbReference>
<comment type="similarity">
    <text evidence="1 3">Belongs to the type-B carboxylesterase/lipase family.</text>
</comment>
<feature type="domain" description="Carboxylesterase type B" evidence="4">
    <location>
        <begin position="20"/>
        <end position="503"/>
    </location>
</feature>
<dbReference type="InterPro" id="IPR002018">
    <property type="entry name" value="CarbesteraseB"/>
</dbReference>
<evidence type="ECO:0000313" key="6">
    <source>
        <dbReference type="Proteomes" id="UP000326565"/>
    </source>
</evidence>
<accession>A0A5N5WST7</accession>
<dbReference type="AlphaFoldDB" id="A0A5N5WST7"/>
<dbReference type="Gene3D" id="3.40.50.1820">
    <property type="entry name" value="alpha/beta hydrolase"/>
    <property type="match status" value="1"/>
</dbReference>
<dbReference type="PANTHER" id="PTHR43142:SF8">
    <property type="entry name" value="CARBOXYLIC ESTER HYDROLASE"/>
    <property type="match status" value="1"/>
</dbReference>
<evidence type="ECO:0000256" key="2">
    <source>
        <dbReference type="ARBA" id="ARBA00022801"/>
    </source>
</evidence>
<dbReference type="Pfam" id="PF00135">
    <property type="entry name" value="COesterase"/>
    <property type="match status" value="1"/>
</dbReference>
<evidence type="ECO:0000256" key="1">
    <source>
        <dbReference type="ARBA" id="ARBA00005964"/>
    </source>
</evidence>
<name>A0A5N5WST7_9EURO</name>
<dbReference type="EC" id="3.1.1.-" evidence="3"/>
<dbReference type="SUPFAM" id="SSF53474">
    <property type="entry name" value="alpha/beta-Hydrolases"/>
    <property type="match status" value="1"/>
</dbReference>
<evidence type="ECO:0000256" key="3">
    <source>
        <dbReference type="RuleBase" id="RU361235"/>
    </source>
</evidence>
<dbReference type="PROSITE" id="PS00122">
    <property type="entry name" value="CARBOXYLESTERASE_B_1"/>
    <property type="match status" value="1"/>
</dbReference>
<dbReference type="PANTHER" id="PTHR43142">
    <property type="entry name" value="CARBOXYLIC ESTER HYDROLASE"/>
    <property type="match status" value="1"/>
</dbReference>
<proteinExistence type="inferred from homology"/>
<sequence>MGNVLSGYQSTECDVQLANSAGKIRGLQFDTKSQRYAGIPYALPPTGQFRWRKPRPLPKYYSYSSPDGVPYDATKFREVCLQTNYSTSVKKQLQHVLGEDCLRLNIWAPIRKPEEKDPKWPVMIWFHGGWFQIGEPSQEESMDPTELISTGQLNAVFVAVGYRLNVFGFLAGDALREETGGQEVGNYGLWDQRLAMEWVYKNISAFGGDPENITLSGRSAGAYAVQAQTLYDFRGSMDESARNHFRRLVMYSNAIPTQPKTPEDCQSQLDELCKFFNIALEAPGPEKLRRLRELNAEDLCAAVMKLKHHTFRPVTDGIFIHPGIFEYYCDGSFAKEFKRRHLRLLIGEVLNEETLYAVTNGPEANRESLELQVSNYYSPSTTSRLLQHYSLPDSDQKRDWEVVFGQIISDGQVRAPSRFLVHNLLQHGVDIKDVWRYLIAYRMSFITDKVAPPSFGVSHAMDRPIWNYSLMHGPSPDERQLMDTWISDLVAFVKGDNDHSYGTKDCDEYKVMTAEGDIKVQKDARWNELLKLMDVFSGFSGDM</sequence>
<evidence type="ECO:0000259" key="4">
    <source>
        <dbReference type="Pfam" id="PF00135"/>
    </source>
</evidence>
<organism evidence="5 6">
    <name type="scientific">Aspergillus leporis</name>
    <dbReference type="NCBI Taxonomy" id="41062"/>
    <lineage>
        <taxon>Eukaryota</taxon>
        <taxon>Fungi</taxon>
        <taxon>Dikarya</taxon>
        <taxon>Ascomycota</taxon>
        <taxon>Pezizomycotina</taxon>
        <taxon>Eurotiomycetes</taxon>
        <taxon>Eurotiomycetidae</taxon>
        <taxon>Eurotiales</taxon>
        <taxon>Aspergillaceae</taxon>
        <taxon>Aspergillus</taxon>
        <taxon>Aspergillus subgen. Circumdati</taxon>
    </lineage>
</organism>
<keyword evidence="2 3" id="KW-0378">Hydrolase</keyword>
<dbReference type="InterPro" id="IPR019826">
    <property type="entry name" value="Carboxylesterase_B_AS"/>
</dbReference>
<keyword evidence="6" id="KW-1185">Reference proteome</keyword>
<dbReference type="OrthoDB" id="6846267at2759"/>
<gene>
    <name evidence="5" type="ORF">BDV29DRAFT_159350</name>
</gene>
<dbReference type="Proteomes" id="UP000326565">
    <property type="component" value="Unassembled WGS sequence"/>
</dbReference>
<protein>
    <recommendedName>
        <fullName evidence="3">Carboxylic ester hydrolase</fullName>
        <ecNumber evidence="3">3.1.1.-</ecNumber>
    </recommendedName>
</protein>
<evidence type="ECO:0000313" key="5">
    <source>
        <dbReference type="EMBL" id="KAB8071551.1"/>
    </source>
</evidence>
<reference evidence="5 6" key="1">
    <citation type="submission" date="2019-04" db="EMBL/GenBank/DDBJ databases">
        <title>Friends and foes A comparative genomics study of 23 Aspergillus species from section Flavi.</title>
        <authorList>
            <consortium name="DOE Joint Genome Institute"/>
            <person name="Kjaerbolling I."/>
            <person name="Vesth T."/>
            <person name="Frisvad J.C."/>
            <person name="Nybo J.L."/>
            <person name="Theobald S."/>
            <person name="Kildgaard S."/>
            <person name="Isbrandt T."/>
            <person name="Kuo A."/>
            <person name="Sato A."/>
            <person name="Lyhne E.K."/>
            <person name="Kogle M.E."/>
            <person name="Wiebenga A."/>
            <person name="Kun R.S."/>
            <person name="Lubbers R.J."/>
            <person name="Makela M.R."/>
            <person name="Barry K."/>
            <person name="Chovatia M."/>
            <person name="Clum A."/>
            <person name="Daum C."/>
            <person name="Haridas S."/>
            <person name="He G."/>
            <person name="LaButti K."/>
            <person name="Lipzen A."/>
            <person name="Mondo S."/>
            <person name="Riley R."/>
            <person name="Salamov A."/>
            <person name="Simmons B.A."/>
            <person name="Magnuson J.K."/>
            <person name="Henrissat B."/>
            <person name="Mortensen U.H."/>
            <person name="Larsen T.O."/>
            <person name="Devries R.P."/>
            <person name="Grigoriev I.V."/>
            <person name="Machida M."/>
            <person name="Baker S.E."/>
            <person name="Andersen M.R."/>
        </authorList>
    </citation>
    <scope>NUCLEOTIDE SEQUENCE [LARGE SCALE GENOMIC DNA]</scope>
    <source>
        <strain evidence="5 6">CBS 151.66</strain>
    </source>
</reference>
<dbReference type="InterPro" id="IPR029058">
    <property type="entry name" value="AB_hydrolase_fold"/>
</dbReference>